<sequence>MNTVLLVKYIIKMRNKVNISYVNAGYIFDKDSFSSV</sequence>
<accession>A0AA46DWW0</accession>
<keyword evidence="2" id="KW-1185">Reference proteome</keyword>
<name>A0AA46DWW0_9FUSO</name>
<dbReference type="AlphaFoldDB" id="A0AA46DWW0"/>
<protein>
    <submittedName>
        <fullName evidence="1">Uncharacterized protein</fullName>
    </submittedName>
</protein>
<dbReference type="EMBL" id="SOBG01000013">
    <property type="protein sequence ID" value="TDT66991.1"/>
    <property type="molecule type" value="Genomic_DNA"/>
</dbReference>
<comment type="caution">
    <text evidence="1">The sequence shown here is derived from an EMBL/GenBank/DDBJ whole genome shotgun (WGS) entry which is preliminary data.</text>
</comment>
<evidence type="ECO:0000313" key="1">
    <source>
        <dbReference type="EMBL" id="TDT66991.1"/>
    </source>
</evidence>
<gene>
    <name evidence="1" type="ORF">EV215_2084</name>
</gene>
<evidence type="ECO:0000313" key="2">
    <source>
        <dbReference type="Proteomes" id="UP000294678"/>
    </source>
</evidence>
<reference evidence="1 2" key="1">
    <citation type="submission" date="2019-03" db="EMBL/GenBank/DDBJ databases">
        <title>Genomic Encyclopedia of Type Strains, Phase IV (KMG-IV): sequencing the most valuable type-strain genomes for metagenomic binning, comparative biology and taxonomic classification.</title>
        <authorList>
            <person name="Goeker M."/>
        </authorList>
    </citation>
    <scope>NUCLEOTIDE SEQUENCE [LARGE SCALE GENOMIC DNA]</scope>
    <source>
        <strain evidence="1 2">DSM 100055</strain>
    </source>
</reference>
<dbReference type="Proteomes" id="UP000294678">
    <property type="component" value="Unassembled WGS sequence"/>
</dbReference>
<proteinExistence type="predicted"/>
<organism evidence="1 2">
    <name type="scientific">Hypnocyclicus thermotrophus</name>
    <dbReference type="NCBI Taxonomy" id="1627895"/>
    <lineage>
        <taxon>Bacteria</taxon>
        <taxon>Fusobacteriati</taxon>
        <taxon>Fusobacteriota</taxon>
        <taxon>Fusobacteriia</taxon>
        <taxon>Fusobacteriales</taxon>
        <taxon>Fusobacteriaceae</taxon>
        <taxon>Hypnocyclicus</taxon>
    </lineage>
</organism>